<accession>A0A8S0WMT5</accession>
<gene>
    <name evidence="1" type="ORF">AAE3_LOCUS3566</name>
</gene>
<sequence>MAPTVDRSAFYLVFDENTFVDCPRIHVCRVNIFEDQPTVHPVSTMKLDDDPLSLTVSGTRVVTITPETDVSYPLTIHTYDNNILIAHEGRLYQWKTPPLRPLTGSGLPQFDQNAPISVIGNLFHYGKRWIDPGDEPDGLLRDLFAPPQSPWRGNSDTGYMLMLSFPGSALHNIQLNPSSPDPLAVPR</sequence>
<keyword evidence="2" id="KW-1185">Reference proteome</keyword>
<proteinExistence type="predicted"/>
<evidence type="ECO:0000313" key="2">
    <source>
        <dbReference type="Proteomes" id="UP000467700"/>
    </source>
</evidence>
<evidence type="ECO:0000313" key="1">
    <source>
        <dbReference type="EMBL" id="CAA7261162.1"/>
    </source>
</evidence>
<dbReference type="Proteomes" id="UP000467700">
    <property type="component" value="Unassembled WGS sequence"/>
</dbReference>
<organism evidence="1 2">
    <name type="scientific">Cyclocybe aegerita</name>
    <name type="common">Black poplar mushroom</name>
    <name type="synonym">Agrocybe aegerita</name>
    <dbReference type="NCBI Taxonomy" id="1973307"/>
    <lineage>
        <taxon>Eukaryota</taxon>
        <taxon>Fungi</taxon>
        <taxon>Dikarya</taxon>
        <taxon>Basidiomycota</taxon>
        <taxon>Agaricomycotina</taxon>
        <taxon>Agaricomycetes</taxon>
        <taxon>Agaricomycetidae</taxon>
        <taxon>Agaricales</taxon>
        <taxon>Agaricineae</taxon>
        <taxon>Bolbitiaceae</taxon>
        <taxon>Cyclocybe</taxon>
    </lineage>
</organism>
<dbReference type="OrthoDB" id="10333654at2759"/>
<protein>
    <submittedName>
        <fullName evidence="1">Uncharacterized protein</fullName>
    </submittedName>
</protein>
<name>A0A8S0WMT5_CYCAE</name>
<reference evidence="1 2" key="1">
    <citation type="submission" date="2020-01" db="EMBL/GenBank/DDBJ databases">
        <authorList>
            <person name="Gupta K D."/>
        </authorList>
    </citation>
    <scope>NUCLEOTIDE SEQUENCE [LARGE SCALE GENOMIC DNA]</scope>
</reference>
<dbReference type="AlphaFoldDB" id="A0A8S0WMT5"/>
<comment type="caution">
    <text evidence="1">The sequence shown here is derived from an EMBL/GenBank/DDBJ whole genome shotgun (WGS) entry which is preliminary data.</text>
</comment>
<dbReference type="EMBL" id="CACVBS010000032">
    <property type="protein sequence ID" value="CAA7261162.1"/>
    <property type="molecule type" value="Genomic_DNA"/>
</dbReference>